<dbReference type="NCBIfam" id="TIGR04056">
    <property type="entry name" value="OMP_RagA_SusC"/>
    <property type="match status" value="1"/>
</dbReference>
<protein>
    <submittedName>
        <fullName evidence="3">TonB-linked outer membrane protein, SusC/RagA family</fullName>
    </submittedName>
</protein>
<evidence type="ECO:0000313" key="4">
    <source>
        <dbReference type="Proteomes" id="UP000198724"/>
    </source>
</evidence>
<dbReference type="Proteomes" id="UP000198724">
    <property type="component" value="Unassembled WGS sequence"/>
</dbReference>
<organism evidence="3 4">
    <name type="scientific">Pontibacter chinhatensis</name>
    <dbReference type="NCBI Taxonomy" id="1436961"/>
    <lineage>
        <taxon>Bacteria</taxon>
        <taxon>Pseudomonadati</taxon>
        <taxon>Bacteroidota</taxon>
        <taxon>Cytophagia</taxon>
        <taxon>Cytophagales</taxon>
        <taxon>Hymenobacteraceae</taxon>
        <taxon>Pontibacter</taxon>
    </lineage>
</organism>
<proteinExistence type="inferred from homology"/>
<keyword evidence="1" id="KW-0813">Transport</keyword>
<dbReference type="RefSeq" id="WP_175491060.1">
    <property type="nucleotide sequence ID" value="NZ_FOOT01000004.1"/>
</dbReference>
<evidence type="ECO:0000259" key="2">
    <source>
        <dbReference type="Pfam" id="PF07715"/>
    </source>
</evidence>
<dbReference type="PROSITE" id="PS00018">
    <property type="entry name" value="EF_HAND_1"/>
    <property type="match status" value="1"/>
</dbReference>
<evidence type="ECO:0000256" key="1">
    <source>
        <dbReference type="PROSITE-ProRule" id="PRU01360"/>
    </source>
</evidence>
<dbReference type="InterPro" id="IPR039426">
    <property type="entry name" value="TonB-dep_rcpt-like"/>
</dbReference>
<keyword evidence="1" id="KW-1134">Transmembrane beta strand</keyword>
<dbReference type="Gene3D" id="2.170.130.10">
    <property type="entry name" value="TonB-dependent receptor, plug domain"/>
    <property type="match status" value="1"/>
</dbReference>
<dbReference type="InterPro" id="IPR018247">
    <property type="entry name" value="EF_Hand_1_Ca_BS"/>
</dbReference>
<dbReference type="InterPro" id="IPR037066">
    <property type="entry name" value="Plug_dom_sf"/>
</dbReference>
<dbReference type="SUPFAM" id="SSF49464">
    <property type="entry name" value="Carboxypeptidase regulatory domain-like"/>
    <property type="match status" value="1"/>
</dbReference>
<comment type="subcellular location">
    <subcellularLocation>
        <location evidence="1">Cell outer membrane</location>
        <topology evidence="1">Multi-pass membrane protein</topology>
    </subcellularLocation>
</comment>
<dbReference type="EMBL" id="FOOT01000004">
    <property type="protein sequence ID" value="SFG87212.1"/>
    <property type="molecule type" value="Genomic_DNA"/>
</dbReference>
<accession>A0A1I2VDD0</accession>
<dbReference type="NCBIfam" id="TIGR04057">
    <property type="entry name" value="SusC_RagA_signa"/>
    <property type="match status" value="1"/>
</dbReference>
<dbReference type="SUPFAM" id="SSF56935">
    <property type="entry name" value="Porins"/>
    <property type="match status" value="1"/>
</dbReference>
<feature type="domain" description="TonB-dependent receptor plug" evidence="2">
    <location>
        <begin position="188"/>
        <end position="290"/>
    </location>
</feature>
<sequence length="1090" mass="120120">MQRERVTLTLQKSTLLEFIKRVEAQTPFRFTFDEAELAGKNDITIRVYKEPLSKVLERISSQTGLEFRLINNNIHIRSQAIQPKPLPASNSNAQEQVTVTGHVTDKKGVALPGVTVLLKGTTTASPTDVEGRYSIRVPKGQGTLVFSFIGYQTQEVDIDSRASIDVTLVDDARALEEVVVVAYGTTSKQKITSSVSTLPVEELASIPVQSVNDAIAGRVHGVIVTSSTGAPGSKSSISIRGGGTPLYVIDNIIRSQNDFQNLNPNDIESYSVLKDAAATSLYGALGGNGVVLVTTKKGKDGQLNINYSFNQIYSQPTIFPDRVSSYENLAAINEVYRAEGREVPVSEEELGYYRDQSRPFEYPNTDWQGIALKDYSPEQRHDLSLSAGGKMLSYYASGSYYHQGTNLNTDNNYNDRITYRLNTVGNFDNIHLKVTTGIDGFVETNSVPNSSTAGGYGQLFQHIQQKGSTQLAYNEFGLPYNGTTDNPAVELSPFSGYHKNTSRVFNSILGLEYEAPFLEGLGLRATGNYNMWNSMSKSWNATAPSYALNSRTPILGNPPSLTAGRGDGSTLLLQGFITYNNSFGDHNIDFAGGYEQAYNKSGSLTATRQRYQLQFDQFVAGPTVDQLASGSESENARAGFLTRLGYNFKSKYFLEGTLRYDGNDLLPATKQWGTFYAVSGGWALSEESFMSSLKDSHILDFLKIRGSYGLTGILDGIAPFQYVPGYNVNANAWVINDQPVQGTSEPGTLPSTNFSWFSIRSRNIGLDFGSLNNRLTGSVDYFYMRTTGYVSADTRYAAPLGIGLPPINNTDAALRREGAEFNIAWADNVGNFTYRVGLNYTYFNQLWEKTYWEDEAALKNPYTRESGISQAALTTGYISSGFYTNNSDLLAGARRISSVDVVAGDLRYEDVNGDGKIDGSDFRRIGSNSFPRMNFGTTIDLGYRGLNLSAVVMGTGNRDRYIGGVVQGSNVENMLIYDFQRDYWRPDNTDALYPRQVSSAGVNGNNNYTSSDFWILRSGFVRLKYLQVGYDLKSTLLKVSPFKQARVFVSGTNLLTSSKSMDYFIDPESNQNNEDYPIQRTFALGVTVGF</sequence>
<dbReference type="GO" id="GO:0009279">
    <property type="term" value="C:cell outer membrane"/>
    <property type="evidence" value="ECO:0007669"/>
    <property type="project" value="UniProtKB-SubCell"/>
</dbReference>
<comment type="similarity">
    <text evidence="1">Belongs to the TonB-dependent receptor family.</text>
</comment>
<keyword evidence="1" id="KW-0812">Transmembrane</keyword>
<dbReference type="STRING" id="1436961.SAMN05421739_104143"/>
<dbReference type="InterPro" id="IPR008969">
    <property type="entry name" value="CarboxyPept-like_regulatory"/>
</dbReference>
<dbReference type="AlphaFoldDB" id="A0A1I2VDD0"/>
<dbReference type="PROSITE" id="PS52016">
    <property type="entry name" value="TONB_DEPENDENT_REC_3"/>
    <property type="match status" value="1"/>
</dbReference>
<dbReference type="InterPro" id="IPR012910">
    <property type="entry name" value="Plug_dom"/>
</dbReference>
<dbReference type="Pfam" id="PF07715">
    <property type="entry name" value="Plug"/>
    <property type="match status" value="1"/>
</dbReference>
<keyword evidence="1" id="KW-0998">Cell outer membrane</keyword>
<dbReference type="Gene3D" id="2.60.40.1120">
    <property type="entry name" value="Carboxypeptidase-like, regulatory domain"/>
    <property type="match status" value="1"/>
</dbReference>
<dbReference type="Pfam" id="PF13715">
    <property type="entry name" value="CarbopepD_reg_2"/>
    <property type="match status" value="1"/>
</dbReference>
<keyword evidence="1" id="KW-0472">Membrane</keyword>
<name>A0A1I2VDD0_9BACT</name>
<keyword evidence="4" id="KW-1185">Reference proteome</keyword>
<dbReference type="InterPro" id="IPR023997">
    <property type="entry name" value="TonB-dep_OMP_SusC/RagA_CS"/>
</dbReference>
<evidence type="ECO:0000313" key="3">
    <source>
        <dbReference type="EMBL" id="SFG87212.1"/>
    </source>
</evidence>
<dbReference type="InterPro" id="IPR023996">
    <property type="entry name" value="TonB-dep_OMP_SusC/RagA"/>
</dbReference>
<reference evidence="4" key="1">
    <citation type="submission" date="2016-10" db="EMBL/GenBank/DDBJ databases">
        <authorList>
            <person name="Varghese N."/>
            <person name="Submissions S."/>
        </authorList>
    </citation>
    <scope>NUCLEOTIDE SEQUENCE [LARGE SCALE GENOMIC DNA]</scope>
    <source>
        <strain evidence="4">LP51</strain>
    </source>
</reference>
<gene>
    <name evidence="3" type="ORF">SAMN05421739_104143</name>
</gene>